<protein>
    <submittedName>
        <fullName evidence="2">Uncharacterized protein</fullName>
    </submittedName>
</protein>
<dbReference type="AlphaFoldDB" id="A0A6J4KNX5"/>
<feature type="compositionally biased region" description="Basic and acidic residues" evidence="1">
    <location>
        <begin position="23"/>
        <end position="38"/>
    </location>
</feature>
<evidence type="ECO:0000256" key="1">
    <source>
        <dbReference type="SAM" id="MobiDB-lite"/>
    </source>
</evidence>
<gene>
    <name evidence="2" type="ORF">AVDCRST_MAG16-118</name>
</gene>
<feature type="non-terminal residue" evidence="2">
    <location>
        <position position="1"/>
    </location>
</feature>
<feature type="region of interest" description="Disordered" evidence="1">
    <location>
        <begin position="1"/>
        <end position="55"/>
    </location>
</feature>
<dbReference type="EMBL" id="CADCUE010000011">
    <property type="protein sequence ID" value="CAA9310668.1"/>
    <property type="molecule type" value="Genomic_DNA"/>
</dbReference>
<evidence type="ECO:0000313" key="2">
    <source>
        <dbReference type="EMBL" id="CAA9310668.1"/>
    </source>
</evidence>
<organism evidence="2">
    <name type="scientific">uncultured Frankineae bacterium</name>
    <dbReference type="NCBI Taxonomy" id="437475"/>
    <lineage>
        <taxon>Bacteria</taxon>
        <taxon>Bacillati</taxon>
        <taxon>Actinomycetota</taxon>
        <taxon>Actinomycetes</taxon>
        <taxon>Frankiales</taxon>
        <taxon>environmental samples</taxon>
    </lineage>
</organism>
<name>A0A6J4KNX5_9ACTN</name>
<feature type="compositionally biased region" description="Basic residues" evidence="1">
    <location>
        <begin position="39"/>
        <end position="49"/>
    </location>
</feature>
<reference evidence="2" key="1">
    <citation type="submission" date="2020-02" db="EMBL/GenBank/DDBJ databases">
        <authorList>
            <person name="Meier V. D."/>
        </authorList>
    </citation>
    <scope>NUCLEOTIDE SEQUENCE</scope>
    <source>
        <strain evidence="2">AVDCRST_MAG16</strain>
    </source>
</reference>
<sequence>DGARPRTPSRPPAVGRAARGRPRPPDQRRAGRRGDGAGRGRRRGRRRRQRQDGHD</sequence>
<proteinExistence type="predicted"/>
<feature type="non-terminal residue" evidence="2">
    <location>
        <position position="55"/>
    </location>
</feature>
<accession>A0A6J4KNX5</accession>